<keyword evidence="3" id="KW-1185">Reference proteome</keyword>
<evidence type="ECO:0000313" key="3">
    <source>
        <dbReference type="Proteomes" id="UP000442694"/>
    </source>
</evidence>
<gene>
    <name evidence="2" type="ORF">GCL57_02545</name>
</gene>
<comment type="caution">
    <text evidence="2">The sequence shown here is derived from an EMBL/GenBank/DDBJ whole genome shotgun (WGS) entry which is preliminary data.</text>
</comment>
<dbReference type="RefSeq" id="WP_152211692.1">
    <property type="nucleotide sequence ID" value="NZ_WFLN01000004.1"/>
</dbReference>
<keyword evidence="1" id="KW-0812">Transmembrane</keyword>
<reference evidence="2 3" key="1">
    <citation type="submission" date="2019-10" db="EMBL/GenBank/DDBJ databases">
        <title>New genus of Silvanigrellaceae.</title>
        <authorList>
            <person name="Pitt A."/>
            <person name="Hahn M.W."/>
        </authorList>
    </citation>
    <scope>NUCLEOTIDE SEQUENCE [LARGE SCALE GENOMIC DNA]</scope>
    <source>
        <strain evidence="2 3">33A1-SZDP</strain>
    </source>
</reference>
<keyword evidence="1" id="KW-1133">Transmembrane helix</keyword>
<evidence type="ECO:0000313" key="2">
    <source>
        <dbReference type="EMBL" id="KAB8033606.1"/>
    </source>
</evidence>
<sequence length="187" mass="21436">MSTPSCSTELFSMIAAIASSIAAAASAFIAWFTYRQNKPRLELKLSLRSMMYLSNEPQEKNCFIYIEILNPTNIGVYLNNSGLTLSNPKMNEKYMIFNDEIIAMINDKQLLPTQSLNIPIQIFGKKDSGIEIPKDKCLKFLETFIKHENYSVFSSLGREYFASKKNSKSFRNEIKKFKEELKANENK</sequence>
<feature type="transmembrane region" description="Helical" evidence="1">
    <location>
        <begin position="12"/>
        <end position="34"/>
    </location>
</feature>
<name>A0A833JF92_9BACT</name>
<dbReference type="EMBL" id="WFLN01000004">
    <property type="protein sequence ID" value="KAB8033606.1"/>
    <property type="molecule type" value="Genomic_DNA"/>
</dbReference>
<keyword evidence="1" id="KW-0472">Membrane</keyword>
<organism evidence="2 3">
    <name type="scientific">Fluviispira multicolorata</name>
    <dbReference type="NCBI Taxonomy" id="2654512"/>
    <lineage>
        <taxon>Bacteria</taxon>
        <taxon>Pseudomonadati</taxon>
        <taxon>Bdellovibrionota</taxon>
        <taxon>Oligoflexia</taxon>
        <taxon>Silvanigrellales</taxon>
        <taxon>Silvanigrellaceae</taxon>
        <taxon>Fluviispira</taxon>
    </lineage>
</organism>
<evidence type="ECO:0000256" key="1">
    <source>
        <dbReference type="SAM" id="Phobius"/>
    </source>
</evidence>
<protein>
    <submittedName>
        <fullName evidence="2">Uncharacterized protein</fullName>
    </submittedName>
</protein>
<dbReference type="Proteomes" id="UP000442694">
    <property type="component" value="Unassembled WGS sequence"/>
</dbReference>
<accession>A0A833JF92</accession>
<dbReference type="AlphaFoldDB" id="A0A833JF92"/>
<proteinExistence type="predicted"/>